<dbReference type="EMBL" id="FNAB01000004">
    <property type="protein sequence ID" value="SDD35430.1"/>
    <property type="molecule type" value="Genomic_DNA"/>
</dbReference>
<gene>
    <name evidence="1" type="ORF">SAMN05444580_10447</name>
</gene>
<sequence length="117" mass="12605">MDADEAAQFVLEDLTVGAYAHGFGRNPDGEVFAFRVRRSTLRVEVYRRDLETDVPDSSDVVATAEFAVTDVDLTDERSVAAVVRDAVATAERTEPAGSGGLTVRAILSRLSAVIDVF</sequence>
<name>A0A1G6U221_9NOCA</name>
<evidence type="ECO:0000313" key="1">
    <source>
        <dbReference type="EMBL" id="SDD35430.1"/>
    </source>
</evidence>
<organism evidence="1 2">
    <name type="scientific">Rhodococcus tukisamuensis</name>
    <dbReference type="NCBI Taxonomy" id="168276"/>
    <lineage>
        <taxon>Bacteria</taxon>
        <taxon>Bacillati</taxon>
        <taxon>Actinomycetota</taxon>
        <taxon>Actinomycetes</taxon>
        <taxon>Mycobacteriales</taxon>
        <taxon>Nocardiaceae</taxon>
        <taxon>Rhodococcus</taxon>
    </lineage>
</organism>
<reference evidence="1 2" key="1">
    <citation type="submission" date="2016-10" db="EMBL/GenBank/DDBJ databases">
        <authorList>
            <person name="de Groot N.N."/>
        </authorList>
    </citation>
    <scope>NUCLEOTIDE SEQUENCE [LARGE SCALE GENOMIC DNA]</scope>
    <source>
        <strain evidence="1 2">JCM 11308</strain>
    </source>
</reference>
<dbReference type="Proteomes" id="UP000199417">
    <property type="component" value="Unassembled WGS sequence"/>
</dbReference>
<proteinExistence type="predicted"/>
<evidence type="ECO:0000313" key="2">
    <source>
        <dbReference type="Proteomes" id="UP000199417"/>
    </source>
</evidence>
<keyword evidence="2" id="KW-1185">Reference proteome</keyword>
<dbReference type="STRING" id="168276.SAMN05444580_10447"/>
<dbReference type="AlphaFoldDB" id="A0A1G6U221"/>
<accession>A0A1G6U221</accession>
<dbReference type="RefSeq" id="WP_072844768.1">
    <property type="nucleotide sequence ID" value="NZ_FNAB01000004.1"/>
</dbReference>
<protein>
    <submittedName>
        <fullName evidence="1">Uncharacterized protein</fullName>
    </submittedName>
</protein>